<dbReference type="EnsemblMetazoa" id="LLOJ004468-RA">
    <property type="protein sequence ID" value="LLOJ004468-PA"/>
    <property type="gene ID" value="LLOJ004468"/>
</dbReference>
<accession>A0A1B0CJ35</accession>
<evidence type="ECO:0000313" key="2">
    <source>
        <dbReference type="Proteomes" id="UP000092461"/>
    </source>
</evidence>
<organism evidence="1 2">
    <name type="scientific">Lutzomyia longipalpis</name>
    <name type="common">Sand fly</name>
    <dbReference type="NCBI Taxonomy" id="7200"/>
    <lineage>
        <taxon>Eukaryota</taxon>
        <taxon>Metazoa</taxon>
        <taxon>Ecdysozoa</taxon>
        <taxon>Arthropoda</taxon>
        <taxon>Hexapoda</taxon>
        <taxon>Insecta</taxon>
        <taxon>Pterygota</taxon>
        <taxon>Neoptera</taxon>
        <taxon>Endopterygota</taxon>
        <taxon>Diptera</taxon>
        <taxon>Nematocera</taxon>
        <taxon>Psychodoidea</taxon>
        <taxon>Psychodidae</taxon>
        <taxon>Lutzomyia</taxon>
        <taxon>Lutzomyia</taxon>
    </lineage>
</organism>
<sequence length="118" mass="12571">MGMPLSRRQKSWDILDQSAIAYARQHKIQPHQDPAIKDKSWRSLDLSHGLTLGSQLGHLPNSNLITANATSAATSPNPIGGGVHFGAPSASTAVAHAAAAAYSGHRHEFKNRRSSSEP</sequence>
<dbReference type="VEuPathDB" id="VectorBase:LLONM1_006788"/>
<dbReference type="EMBL" id="AJWK01014005">
    <property type="status" value="NOT_ANNOTATED_CDS"/>
    <property type="molecule type" value="Genomic_DNA"/>
</dbReference>
<reference evidence="1" key="1">
    <citation type="submission" date="2020-05" db="UniProtKB">
        <authorList>
            <consortium name="EnsemblMetazoa"/>
        </authorList>
    </citation>
    <scope>IDENTIFICATION</scope>
    <source>
        <strain evidence="1">Jacobina</strain>
    </source>
</reference>
<dbReference type="VEuPathDB" id="VectorBase:LLOJ004468"/>
<keyword evidence="2" id="KW-1185">Reference proteome</keyword>
<dbReference type="AlphaFoldDB" id="A0A1B0CJ35"/>
<proteinExistence type="predicted"/>
<evidence type="ECO:0000313" key="1">
    <source>
        <dbReference type="EnsemblMetazoa" id="LLOJ004468-PA"/>
    </source>
</evidence>
<name>A0A1B0CJ35_LUTLO</name>
<protein>
    <submittedName>
        <fullName evidence="1">Uncharacterized protein</fullName>
    </submittedName>
</protein>
<dbReference type="Proteomes" id="UP000092461">
    <property type="component" value="Unassembled WGS sequence"/>
</dbReference>